<feature type="domain" description="Protein kinase" evidence="2">
    <location>
        <begin position="259"/>
        <end position="529"/>
    </location>
</feature>
<dbReference type="PANTHER" id="PTHR44329:SF214">
    <property type="entry name" value="PROTEIN KINASE DOMAIN-CONTAINING PROTEIN"/>
    <property type="match status" value="1"/>
</dbReference>
<dbReference type="InterPro" id="IPR000719">
    <property type="entry name" value="Prot_kinase_dom"/>
</dbReference>
<organism evidence="3 4">
    <name type="scientific">Coprinopsis marcescibilis</name>
    <name type="common">Agaric fungus</name>
    <name type="synonym">Psathyrella marcescibilis</name>
    <dbReference type="NCBI Taxonomy" id="230819"/>
    <lineage>
        <taxon>Eukaryota</taxon>
        <taxon>Fungi</taxon>
        <taxon>Dikarya</taxon>
        <taxon>Basidiomycota</taxon>
        <taxon>Agaricomycotina</taxon>
        <taxon>Agaricomycetes</taxon>
        <taxon>Agaricomycetidae</taxon>
        <taxon>Agaricales</taxon>
        <taxon>Agaricineae</taxon>
        <taxon>Psathyrellaceae</taxon>
        <taxon>Coprinopsis</taxon>
    </lineage>
</organism>
<dbReference type="Proteomes" id="UP000307440">
    <property type="component" value="Unassembled WGS sequence"/>
</dbReference>
<sequence>MFHDDLWTDHWRKNRPPPEKIGSKNVTQSNGKHFCLPINAQASIHACFYWHIVTDPLPSFEHYDGLEFIAHSLGEFDSLVPYAVSLVSVSGIKKEQLTSPKAFLAALSSRELELLFELCTSSDSQEICISVLIRVFLEMEERTLPFENLRKVFLVFKRDWNERCKTLLPGVLLDELQLAQTMSRMQKQFGYTDIGGSVESPVGEGSTLIDVYNSDQWSAGILPGDKSTPISSRSFRRQPHWEDEGTQTFNYLEPRSVRKLTTNSIGCGAYSDVYLGVYYPVRGEPALKAIFRGVHLASEEDTRTINKRLYREARIWHTLVHPNVLPFFGLVYDPDLSLGCAALISPLCPDGDTTSYIQKYPNTTRIPIIKGVASGLCYLHGNDIVHGDLKPTNVLINELGVPVLCDFGRSRIITSRGYTSPVAGAQRYTAPELIELEDDSGPITKASNVFAYALVSLEVLTDLIPFHKIKNTMRVVNYILSRGRPMKSEYSQLSKEPESVWHIQEECWAAEPDARPTMNYVAERLRDLP</sequence>
<protein>
    <submittedName>
        <fullName evidence="3">Kinase-like protein</fullName>
    </submittedName>
</protein>
<gene>
    <name evidence="3" type="ORF">FA15DRAFT_709160</name>
</gene>
<dbReference type="Gene3D" id="1.10.510.10">
    <property type="entry name" value="Transferase(Phosphotransferase) domain 1"/>
    <property type="match status" value="1"/>
</dbReference>
<evidence type="ECO:0000259" key="2">
    <source>
        <dbReference type="PROSITE" id="PS50011"/>
    </source>
</evidence>
<dbReference type="PROSITE" id="PS50011">
    <property type="entry name" value="PROTEIN_KINASE_DOM"/>
    <property type="match status" value="1"/>
</dbReference>
<keyword evidence="4" id="KW-1185">Reference proteome</keyword>
<dbReference type="STRING" id="230819.A0A5C3KGK0"/>
<dbReference type="InterPro" id="IPR008271">
    <property type="entry name" value="Ser/Thr_kinase_AS"/>
</dbReference>
<dbReference type="PROSITE" id="PS00108">
    <property type="entry name" value="PROTEIN_KINASE_ST"/>
    <property type="match status" value="1"/>
</dbReference>
<dbReference type="SMART" id="SM00220">
    <property type="entry name" value="S_TKc"/>
    <property type="match status" value="1"/>
</dbReference>
<dbReference type="SUPFAM" id="SSF56112">
    <property type="entry name" value="Protein kinase-like (PK-like)"/>
    <property type="match status" value="1"/>
</dbReference>
<dbReference type="AlphaFoldDB" id="A0A5C3KGK0"/>
<dbReference type="Pfam" id="PF00069">
    <property type="entry name" value="Pkinase"/>
    <property type="match status" value="1"/>
</dbReference>
<dbReference type="OrthoDB" id="5966500at2759"/>
<dbReference type="InterPro" id="IPR011009">
    <property type="entry name" value="Kinase-like_dom_sf"/>
</dbReference>
<evidence type="ECO:0000313" key="4">
    <source>
        <dbReference type="Proteomes" id="UP000307440"/>
    </source>
</evidence>
<dbReference type="InterPro" id="IPR051681">
    <property type="entry name" value="Ser/Thr_Kinases-Pseudokinases"/>
</dbReference>
<evidence type="ECO:0000256" key="1">
    <source>
        <dbReference type="SAM" id="MobiDB-lite"/>
    </source>
</evidence>
<dbReference type="EMBL" id="ML210352">
    <property type="protein sequence ID" value="TFK19231.1"/>
    <property type="molecule type" value="Genomic_DNA"/>
</dbReference>
<dbReference type="GO" id="GO:0005524">
    <property type="term" value="F:ATP binding"/>
    <property type="evidence" value="ECO:0007669"/>
    <property type="project" value="InterPro"/>
</dbReference>
<dbReference type="PANTHER" id="PTHR44329">
    <property type="entry name" value="SERINE/THREONINE-PROTEIN KINASE TNNI3K-RELATED"/>
    <property type="match status" value="1"/>
</dbReference>
<reference evidence="3 4" key="1">
    <citation type="journal article" date="2019" name="Nat. Ecol. Evol.">
        <title>Megaphylogeny resolves global patterns of mushroom evolution.</title>
        <authorList>
            <person name="Varga T."/>
            <person name="Krizsan K."/>
            <person name="Foldi C."/>
            <person name="Dima B."/>
            <person name="Sanchez-Garcia M."/>
            <person name="Sanchez-Ramirez S."/>
            <person name="Szollosi G.J."/>
            <person name="Szarkandi J.G."/>
            <person name="Papp V."/>
            <person name="Albert L."/>
            <person name="Andreopoulos W."/>
            <person name="Angelini C."/>
            <person name="Antonin V."/>
            <person name="Barry K.W."/>
            <person name="Bougher N.L."/>
            <person name="Buchanan P."/>
            <person name="Buyck B."/>
            <person name="Bense V."/>
            <person name="Catcheside P."/>
            <person name="Chovatia M."/>
            <person name="Cooper J."/>
            <person name="Damon W."/>
            <person name="Desjardin D."/>
            <person name="Finy P."/>
            <person name="Geml J."/>
            <person name="Haridas S."/>
            <person name="Hughes K."/>
            <person name="Justo A."/>
            <person name="Karasinski D."/>
            <person name="Kautmanova I."/>
            <person name="Kiss B."/>
            <person name="Kocsube S."/>
            <person name="Kotiranta H."/>
            <person name="LaButti K.M."/>
            <person name="Lechner B.E."/>
            <person name="Liimatainen K."/>
            <person name="Lipzen A."/>
            <person name="Lukacs Z."/>
            <person name="Mihaltcheva S."/>
            <person name="Morgado L.N."/>
            <person name="Niskanen T."/>
            <person name="Noordeloos M.E."/>
            <person name="Ohm R.A."/>
            <person name="Ortiz-Santana B."/>
            <person name="Ovrebo C."/>
            <person name="Racz N."/>
            <person name="Riley R."/>
            <person name="Savchenko A."/>
            <person name="Shiryaev A."/>
            <person name="Soop K."/>
            <person name="Spirin V."/>
            <person name="Szebenyi C."/>
            <person name="Tomsovsky M."/>
            <person name="Tulloss R.E."/>
            <person name="Uehling J."/>
            <person name="Grigoriev I.V."/>
            <person name="Vagvolgyi C."/>
            <person name="Papp T."/>
            <person name="Martin F.M."/>
            <person name="Miettinen O."/>
            <person name="Hibbett D.S."/>
            <person name="Nagy L.G."/>
        </authorList>
    </citation>
    <scope>NUCLEOTIDE SEQUENCE [LARGE SCALE GENOMIC DNA]</scope>
    <source>
        <strain evidence="3 4">CBS 121175</strain>
    </source>
</reference>
<feature type="compositionally biased region" description="Basic and acidic residues" evidence="1">
    <location>
        <begin position="1"/>
        <end position="22"/>
    </location>
</feature>
<name>A0A5C3KGK0_COPMA</name>
<keyword evidence="3" id="KW-0808">Transferase</keyword>
<dbReference type="GO" id="GO:0004674">
    <property type="term" value="F:protein serine/threonine kinase activity"/>
    <property type="evidence" value="ECO:0007669"/>
    <property type="project" value="TreeGrafter"/>
</dbReference>
<feature type="region of interest" description="Disordered" evidence="1">
    <location>
        <begin position="1"/>
        <end position="26"/>
    </location>
</feature>
<proteinExistence type="predicted"/>
<keyword evidence="3" id="KW-0418">Kinase</keyword>
<accession>A0A5C3KGK0</accession>
<evidence type="ECO:0000313" key="3">
    <source>
        <dbReference type="EMBL" id="TFK19231.1"/>
    </source>
</evidence>